<dbReference type="Proteomes" id="UP001302745">
    <property type="component" value="Unassembled WGS sequence"/>
</dbReference>
<name>A0AAN7A090_9PEZI</name>
<proteinExistence type="predicted"/>
<organism evidence="1 2">
    <name type="scientific">Chaetomidium leptoderma</name>
    <dbReference type="NCBI Taxonomy" id="669021"/>
    <lineage>
        <taxon>Eukaryota</taxon>
        <taxon>Fungi</taxon>
        <taxon>Dikarya</taxon>
        <taxon>Ascomycota</taxon>
        <taxon>Pezizomycotina</taxon>
        <taxon>Sordariomycetes</taxon>
        <taxon>Sordariomycetidae</taxon>
        <taxon>Sordariales</taxon>
        <taxon>Chaetomiaceae</taxon>
        <taxon>Chaetomidium</taxon>
    </lineage>
</organism>
<dbReference type="EMBL" id="MU856864">
    <property type="protein sequence ID" value="KAK4156654.1"/>
    <property type="molecule type" value="Genomic_DNA"/>
</dbReference>
<reference evidence="1" key="2">
    <citation type="submission" date="2023-05" db="EMBL/GenBank/DDBJ databases">
        <authorList>
            <consortium name="Lawrence Berkeley National Laboratory"/>
            <person name="Steindorff A."/>
            <person name="Hensen N."/>
            <person name="Bonometti L."/>
            <person name="Westerberg I."/>
            <person name="Brannstrom I.O."/>
            <person name="Guillou S."/>
            <person name="Cros-Aarteil S."/>
            <person name="Calhoun S."/>
            <person name="Haridas S."/>
            <person name="Kuo A."/>
            <person name="Mondo S."/>
            <person name="Pangilinan J."/>
            <person name="Riley R."/>
            <person name="Labutti K."/>
            <person name="Andreopoulos B."/>
            <person name="Lipzen A."/>
            <person name="Chen C."/>
            <person name="Yanf M."/>
            <person name="Daum C."/>
            <person name="Ng V."/>
            <person name="Clum A."/>
            <person name="Ohm R."/>
            <person name="Martin F."/>
            <person name="Silar P."/>
            <person name="Natvig D."/>
            <person name="Lalanne C."/>
            <person name="Gautier V."/>
            <person name="Ament-Velasquez S.L."/>
            <person name="Kruys A."/>
            <person name="Hutchinson M.I."/>
            <person name="Powell A.J."/>
            <person name="Barry K."/>
            <person name="Miller A.N."/>
            <person name="Grigoriev I.V."/>
            <person name="Debuchy R."/>
            <person name="Gladieux P."/>
            <person name="Thoren M.H."/>
            <person name="Johannesson H."/>
        </authorList>
    </citation>
    <scope>NUCLEOTIDE SEQUENCE</scope>
    <source>
        <strain evidence="1">CBS 538.74</strain>
    </source>
</reference>
<evidence type="ECO:0008006" key="3">
    <source>
        <dbReference type="Google" id="ProtNLM"/>
    </source>
</evidence>
<reference evidence="1" key="1">
    <citation type="journal article" date="2023" name="Mol. Phylogenet. Evol.">
        <title>Genome-scale phylogeny and comparative genomics of the fungal order Sordariales.</title>
        <authorList>
            <person name="Hensen N."/>
            <person name="Bonometti L."/>
            <person name="Westerberg I."/>
            <person name="Brannstrom I.O."/>
            <person name="Guillou S."/>
            <person name="Cros-Aarteil S."/>
            <person name="Calhoun S."/>
            <person name="Haridas S."/>
            <person name="Kuo A."/>
            <person name="Mondo S."/>
            <person name="Pangilinan J."/>
            <person name="Riley R."/>
            <person name="LaButti K."/>
            <person name="Andreopoulos B."/>
            <person name="Lipzen A."/>
            <person name="Chen C."/>
            <person name="Yan M."/>
            <person name="Daum C."/>
            <person name="Ng V."/>
            <person name="Clum A."/>
            <person name="Steindorff A."/>
            <person name="Ohm R.A."/>
            <person name="Martin F."/>
            <person name="Silar P."/>
            <person name="Natvig D.O."/>
            <person name="Lalanne C."/>
            <person name="Gautier V."/>
            <person name="Ament-Velasquez S.L."/>
            <person name="Kruys A."/>
            <person name="Hutchinson M.I."/>
            <person name="Powell A.J."/>
            <person name="Barry K."/>
            <person name="Miller A.N."/>
            <person name="Grigoriev I.V."/>
            <person name="Debuchy R."/>
            <person name="Gladieux P."/>
            <person name="Hiltunen Thoren M."/>
            <person name="Johannesson H."/>
        </authorList>
    </citation>
    <scope>NUCLEOTIDE SEQUENCE</scope>
    <source>
        <strain evidence="1">CBS 538.74</strain>
    </source>
</reference>
<dbReference type="AlphaFoldDB" id="A0AAN7A090"/>
<protein>
    <recommendedName>
        <fullName evidence="3">Hydantoinase/oxoprolinase N-terminal domain-containing protein</fullName>
    </recommendedName>
</protein>
<evidence type="ECO:0000313" key="2">
    <source>
        <dbReference type="Proteomes" id="UP001302745"/>
    </source>
</evidence>
<accession>A0AAN7A090</accession>
<keyword evidence="2" id="KW-1185">Reference proteome</keyword>
<sequence>MPPNNRHLRIGVDVGGTNTDGVLIDPLCKLADPSRGILAWTRSPDHARPG</sequence>
<comment type="caution">
    <text evidence="1">The sequence shown here is derived from an EMBL/GenBank/DDBJ whole genome shotgun (WGS) entry which is preliminary data.</text>
</comment>
<evidence type="ECO:0000313" key="1">
    <source>
        <dbReference type="EMBL" id="KAK4156654.1"/>
    </source>
</evidence>
<gene>
    <name evidence="1" type="ORF">C8A00DRAFT_30509</name>
</gene>